<dbReference type="EMBL" id="KN840466">
    <property type="protein sequence ID" value="KIP09412.1"/>
    <property type="molecule type" value="Genomic_DNA"/>
</dbReference>
<evidence type="ECO:0000256" key="1">
    <source>
        <dbReference type="SAM" id="MobiDB-lite"/>
    </source>
</evidence>
<dbReference type="InterPro" id="IPR045055">
    <property type="entry name" value="DNA2/NAM7-like"/>
</dbReference>
<evidence type="ECO:0000259" key="3">
    <source>
        <dbReference type="Pfam" id="PF13087"/>
    </source>
</evidence>
<gene>
    <name evidence="4" type="ORF">PHLGIDRAFT_22921</name>
</gene>
<evidence type="ECO:0000313" key="5">
    <source>
        <dbReference type="Proteomes" id="UP000053257"/>
    </source>
</evidence>
<dbReference type="Pfam" id="PF13087">
    <property type="entry name" value="AAA_12"/>
    <property type="match status" value="1"/>
</dbReference>
<dbReference type="Gene3D" id="3.40.50.300">
    <property type="entry name" value="P-loop containing nucleotide triphosphate hydrolases"/>
    <property type="match status" value="2"/>
</dbReference>
<evidence type="ECO:0000313" key="4">
    <source>
        <dbReference type="EMBL" id="KIP09412.1"/>
    </source>
</evidence>
<dbReference type="AlphaFoldDB" id="A0A0C3SAP9"/>
<dbReference type="Pfam" id="PF13086">
    <property type="entry name" value="AAA_11"/>
    <property type="match status" value="1"/>
</dbReference>
<sequence>MSLPLLEFEQQSAEAVVRERLSSWSLERLQEEGYCLMNMDAYWLDGGSSHFGVGRFVANFMLGPGVLLPAEHQFESGTQVLVTHLDPLREDPRRGCIVSATDSQLRVAFNERFNLDEGQPWRLDMSCSAIAYERMKAAVQSLHANPAQQLRGPPPKYHRPHGEPLDAEAILQGTYLRDVLLRGFREGDATSVPPQDNFFAPNAHLVSWARRYARPNPVVVPGDPDLHSKGLNETQVRAVAVMLGGMSGPDPSSSSGALADDALALSSARAPPRRSGGSRAALIHGPPGTGKTKTIIETVRLLKEHFRVPQPVLLCTYTNAAVDNLVEGFVAPDLAAPASSGRPRSAPQPLRPLRVGSPGRVRATLGPYTLEAQMAAHPRAKDLEGVEQRITEVIKRRKELYKRIEETRPKVAASLREHGHGHAGTKTGIAARLDAMEMDLLVHGKKEAALKKKQFAIRNEIMGDVVRSADVVCTTCITSASLPLKSVDFPIVFIDEASMSTEPASLIPLMKGSQHVALIGDHKQLPPVITSLEAQDQGLGYRMHPAISRFPAAEFYGTALRDGTVDAAGNVAAALSPPHSMVFPELARMGAGGPEGAERRPSVVFLDHLGSESVKDRSRVNWAEARIVCSLVEDLLLRNPTLTGSDIGIIAPYAAQITLLTRLLTADAGQAARFEAVLGPARAAETHEVEVKTVDGFEGREKDVVVFSTVRNNAAGAIGFLADRRRLNVGLTRAKRGLFVVGSLRTLRIGKTQGHGPGADVLEAVEDLRVGGEEATGVPAQKKRKGKKAQGAEAWRRYASFVTEQHLVLHLEGERLRRVLDGNRRGTLVVVAQQANRTA</sequence>
<keyword evidence="5" id="KW-1185">Reference proteome</keyword>
<proteinExistence type="predicted"/>
<organism evidence="4 5">
    <name type="scientific">Phlebiopsis gigantea (strain 11061_1 CR5-6)</name>
    <name type="common">White-rot fungus</name>
    <name type="synonym">Peniophora gigantea</name>
    <dbReference type="NCBI Taxonomy" id="745531"/>
    <lineage>
        <taxon>Eukaryota</taxon>
        <taxon>Fungi</taxon>
        <taxon>Dikarya</taxon>
        <taxon>Basidiomycota</taxon>
        <taxon>Agaricomycotina</taxon>
        <taxon>Agaricomycetes</taxon>
        <taxon>Polyporales</taxon>
        <taxon>Phanerochaetaceae</taxon>
        <taxon>Phlebiopsis</taxon>
    </lineage>
</organism>
<dbReference type="SUPFAM" id="SSF52540">
    <property type="entry name" value="P-loop containing nucleoside triphosphate hydrolases"/>
    <property type="match status" value="1"/>
</dbReference>
<feature type="compositionally biased region" description="Low complexity" evidence="1">
    <location>
        <begin position="266"/>
        <end position="281"/>
    </location>
</feature>
<dbReference type="Proteomes" id="UP000053257">
    <property type="component" value="Unassembled WGS sequence"/>
</dbReference>
<dbReference type="CDD" id="cd18808">
    <property type="entry name" value="SF1_C_Upf1"/>
    <property type="match status" value="1"/>
</dbReference>
<dbReference type="PANTHER" id="PTHR10887:SF517">
    <property type="entry name" value="RNA HELICASE NONSENSE MRNA REDUCING FACTOR"/>
    <property type="match status" value="1"/>
</dbReference>
<dbReference type="InterPro" id="IPR041679">
    <property type="entry name" value="DNA2/NAM7-like_C"/>
</dbReference>
<dbReference type="InterPro" id="IPR027417">
    <property type="entry name" value="P-loop_NTPase"/>
</dbReference>
<dbReference type="GO" id="GO:0005737">
    <property type="term" value="C:cytoplasm"/>
    <property type="evidence" value="ECO:0007669"/>
    <property type="project" value="TreeGrafter"/>
</dbReference>
<reference evidence="4 5" key="1">
    <citation type="journal article" date="2014" name="PLoS Genet.">
        <title>Analysis of the Phlebiopsis gigantea genome, transcriptome and secretome provides insight into its pioneer colonization strategies of wood.</title>
        <authorList>
            <person name="Hori C."/>
            <person name="Ishida T."/>
            <person name="Igarashi K."/>
            <person name="Samejima M."/>
            <person name="Suzuki H."/>
            <person name="Master E."/>
            <person name="Ferreira P."/>
            <person name="Ruiz-Duenas F.J."/>
            <person name="Held B."/>
            <person name="Canessa P."/>
            <person name="Larrondo L.F."/>
            <person name="Schmoll M."/>
            <person name="Druzhinina I.S."/>
            <person name="Kubicek C.P."/>
            <person name="Gaskell J.A."/>
            <person name="Kersten P."/>
            <person name="St John F."/>
            <person name="Glasner J."/>
            <person name="Sabat G."/>
            <person name="Splinter BonDurant S."/>
            <person name="Syed K."/>
            <person name="Yadav J."/>
            <person name="Mgbeahuruike A.C."/>
            <person name="Kovalchuk A."/>
            <person name="Asiegbu F.O."/>
            <person name="Lackner G."/>
            <person name="Hoffmeister D."/>
            <person name="Rencoret J."/>
            <person name="Gutierrez A."/>
            <person name="Sun H."/>
            <person name="Lindquist E."/>
            <person name="Barry K."/>
            <person name="Riley R."/>
            <person name="Grigoriev I.V."/>
            <person name="Henrissat B."/>
            <person name="Kues U."/>
            <person name="Berka R.M."/>
            <person name="Martinez A.T."/>
            <person name="Covert S.F."/>
            <person name="Blanchette R.A."/>
            <person name="Cullen D."/>
        </authorList>
    </citation>
    <scope>NUCLEOTIDE SEQUENCE [LARGE SCALE GENOMIC DNA]</scope>
    <source>
        <strain evidence="4 5">11061_1 CR5-6</strain>
    </source>
</reference>
<dbReference type="OrthoDB" id="6730379at2759"/>
<dbReference type="PANTHER" id="PTHR10887">
    <property type="entry name" value="DNA2/NAM7 HELICASE FAMILY"/>
    <property type="match status" value="1"/>
</dbReference>
<name>A0A0C3SAP9_PHLG1</name>
<protein>
    <recommendedName>
        <fullName evidence="6">AAA+ ATPase domain-containing protein</fullName>
    </recommendedName>
</protein>
<feature type="compositionally biased region" description="Low complexity" evidence="1">
    <location>
        <begin position="337"/>
        <end position="348"/>
    </location>
</feature>
<accession>A0A0C3SAP9</accession>
<feature type="domain" description="DNA2/NAM7 helicase helicase" evidence="2">
    <location>
        <begin position="279"/>
        <end position="531"/>
    </location>
</feature>
<feature type="region of interest" description="Disordered" evidence="1">
    <location>
        <begin position="266"/>
        <end position="289"/>
    </location>
</feature>
<dbReference type="InterPro" id="IPR041677">
    <property type="entry name" value="DNA2/NAM7_AAA_11"/>
</dbReference>
<evidence type="ECO:0008006" key="6">
    <source>
        <dbReference type="Google" id="ProtNLM"/>
    </source>
</evidence>
<dbReference type="GO" id="GO:0003724">
    <property type="term" value="F:RNA helicase activity"/>
    <property type="evidence" value="ECO:0007669"/>
    <property type="project" value="TreeGrafter"/>
</dbReference>
<feature type="domain" description="DNA2/NAM7 helicase-like C-terminal" evidence="3">
    <location>
        <begin position="541"/>
        <end position="743"/>
    </location>
</feature>
<dbReference type="InterPro" id="IPR047187">
    <property type="entry name" value="SF1_C_Upf1"/>
</dbReference>
<feature type="region of interest" description="Disordered" evidence="1">
    <location>
        <begin position="337"/>
        <end position="358"/>
    </location>
</feature>
<dbReference type="GO" id="GO:0000184">
    <property type="term" value="P:nuclear-transcribed mRNA catabolic process, nonsense-mediated decay"/>
    <property type="evidence" value="ECO:0007669"/>
    <property type="project" value="TreeGrafter"/>
</dbReference>
<evidence type="ECO:0000259" key="2">
    <source>
        <dbReference type="Pfam" id="PF13086"/>
    </source>
</evidence>
<dbReference type="HOGENOM" id="CLU_001666_8_3_1"/>